<sequence length="53" mass="5734">MAGGTAPSVGHGCTAERRTPPPVEAGVVDDVQDGEEREWLEPHDDRPRQRDGP</sequence>
<dbReference type="AlphaFoldDB" id="D5SM44"/>
<name>D5SM44_STRCL</name>
<evidence type="ECO:0000313" key="2">
    <source>
        <dbReference type="EMBL" id="EFG04987.2"/>
    </source>
</evidence>
<dbReference type="Proteomes" id="UP000002357">
    <property type="component" value="Plasmid pSCL4"/>
</dbReference>
<reference evidence="2 3" key="1">
    <citation type="journal article" date="2010" name="Genome Biol. Evol.">
        <title>The sequence of a 1.8-mb bacterial linear plasmid reveals a rich evolutionary reservoir of secondary metabolic pathways.</title>
        <authorList>
            <person name="Medema M.H."/>
            <person name="Trefzer A."/>
            <person name="Kovalchuk A."/>
            <person name="van den Berg M."/>
            <person name="Mueller U."/>
            <person name="Heijne W."/>
            <person name="Wu L."/>
            <person name="Alam M.T."/>
            <person name="Ronning C.M."/>
            <person name="Nierman W.C."/>
            <person name="Bovenberg R.A.L."/>
            <person name="Breitling R."/>
            <person name="Takano E."/>
        </authorList>
    </citation>
    <scope>NUCLEOTIDE SEQUENCE [LARGE SCALE GENOMIC DNA]</scope>
    <source>
        <strain evidence="3">ATCC 27064 / DSM 738 / JCM 4710 / NBRC 13307 / NCIMB 12785 / NRRL 3585 / VKM Ac-602</strain>
        <plasmid evidence="2">pSCL4</plasmid>
    </source>
</reference>
<proteinExistence type="predicted"/>
<accession>D5SM44</accession>
<evidence type="ECO:0000313" key="3">
    <source>
        <dbReference type="Proteomes" id="UP000002357"/>
    </source>
</evidence>
<feature type="compositionally biased region" description="Basic and acidic residues" evidence="1">
    <location>
        <begin position="37"/>
        <end position="53"/>
    </location>
</feature>
<geneLocation type="plasmid" evidence="2 3">
    <name>pSCL4</name>
</geneLocation>
<organism evidence="2 3">
    <name type="scientific">Streptomyces clavuligerus</name>
    <dbReference type="NCBI Taxonomy" id="1901"/>
    <lineage>
        <taxon>Bacteria</taxon>
        <taxon>Bacillati</taxon>
        <taxon>Actinomycetota</taxon>
        <taxon>Actinomycetes</taxon>
        <taxon>Kitasatosporales</taxon>
        <taxon>Streptomycetaceae</taxon>
        <taxon>Streptomyces</taxon>
    </lineage>
</organism>
<keyword evidence="2" id="KW-0614">Plasmid</keyword>
<protein>
    <submittedName>
        <fullName evidence="2">Uncharacterized protein</fullName>
    </submittedName>
</protein>
<dbReference type="EMBL" id="CM000914">
    <property type="protein sequence ID" value="EFG04987.2"/>
    <property type="molecule type" value="Genomic_DNA"/>
</dbReference>
<gene>
    <name evidence="2" type="ORF">SCLAV_p1505</name>
</gene>
<keyword evidence="3" id="KW-1185">Reference proteome</keyword>
<feature type="region of interest" description="Disordered" evidence="1">
    <location>
        <begin position="1"/>
        <end position="53"/>
    </location>
</feature>
<evidence type="ECO:0000256" key="1">
    <source>
        <dbReference type="SAM" id="MobiDB-lite"/>
    </source>
</evidence>